<gene>
    <name evidence="1" type="ORF">EJ08DRAFT_334549</name>
</gene>
<dbReference type="EMBL" id="MU007013">
    <property type="protein sequence ID" value="KAF2435344.1"/>
    <property type="molecule type" value="Genomic_DNA"/>
</dbReference>
<reference evidence="1" key="1">
    <citation type="journal article" date="2020" name="Stud. Mycol.">
        <title>101 Dothideomycetes genomes: a test case for predicting lifestyles and emergence of pathogens.</title>
        <authorList>
            <person name="Haridas S."/>
            <person name="Albert R."/>
            <person name="Binder M."/>
            <person name="Bloem J."/>
            <person name="Labutti K."/>
            <person name="Salamov A."/>
            <person name="Andreopoulos B."/>
            <person name="Baker S."/>
            <person name="Barry K."/>
            <person name="Bills G."/>
            <person name="Bluhm B."/>
            <person name="Cannon C."/>
            <person name="Castanera R."/>
            <person name="Culley D."/>
            <person name="Daum C."/>
            <person name="Ezra D."/>
            <person name="Gonzalez J."/>
            <person name="Henrissat B."/>
            <person name="Kuo A."/>
            <person name="Liang C."/>
            <person name="Lipzen A."/>
            <person name="Lutzoni F."/>
            <person name="Magnuson J."/>
            <person name="Mondo S."/>
            <person name="Nolan M."/>
            <person name="Ohm R."/>
            <person name="Pangilinan J."/>
            <person name="Park H.-J."/>
            <person name="Ramirez L."/>
            <person name="Alfaro M."/>
            <person name="Sun H."/>
            <person name="Tritt A."/>
            <person name="Yoshinaga Y."/>
            <person name="Zwiers L.-H."/>
            <person name="Turgeon B."/>
            <person name="Goodwin S."/>
            <person name="Spatafora J."/>
            <person name="Crous P."/>
            <person name="Grigoriev I."/>
        </authorList>
    </citation>
    <scope>NUCLEOTIDE SEQUENCE</scope>
    <source>
        <strain evidence="1">CBS 130266</strain>
    </source>
</reference>
<name>A0A9P4P2A3_9PEZI</name>
<dbReference type="Proteomes" id="UP000800235">
    <property type="component" value="Unassembled WGS sequence"/>
</dbReference>
<accession>A0A9P4P2A3</accession>
<evidence type="ECO:0000313" key="1">
    <source>
        <dbReference type="EMBL" id="KAF2435344.1"/>
    </source>
</evidence>
<organism evidence="1 2">
    <name type="scientific">Tothia fuscella</name>
    <dbReference type="NCBI Taxonomy" id="1048955"/>
    <lineage>
        <taxon>Eukaryota</taxon>
        <taxon>Fungi</taxon>
        <taxon>Dikarya</taxon>
        <taxon>Ascomycota</taxon>
        <taxon>Pezizomycotina</taxon>
        <taxon>Dothideomycetes</taxon>
        <taxon>Pleosporomycetidae</taxon>
        <taxon>Venturiales</taxon>
        <taxon>Cylindrosympodiaceae</taxon>
        <taxon>Tothia</taxon>
    </lineage>
</organism>
<sequence>MINLRRWMEISMISAFRKTANKFTRFTRSFKPSARTVSCTFTNLTFVICALSPHVDRYIRKNISSRKSMVAGS</sequence>
<keyword evidence="2" id="KW-1185">Reference proteome</keyword>
<evidence type="ECO:0000313" key="2">
    <source>
        <dbReference type="Proteomes" id="UP000800235"/>
    </source>
</evidence>
<comment type="caution">
    <text evidence="1">The sequence shown here is derived from an EMBL/GenBank/DDBJ whole genome shotgun (WGS) entry which is preliminary data.</text>
</comment>
<protein>
    <submittedName>
        <fullName evidence="1">Uncharacterized protein</fullName>
    </submittedName>
</protein>
<dbReference type="AlphaFoldDB" id="A0A9P4P2A3"/>
<proteinExistence type="predicted"/>